<sequence length="1193" mass="132810">MSYAPSIVRVLLLCGVGGLLLGEAAAQDTTQVLRDLGRHRDTIDTFQPQPYQLRRFVLPGSETIRVGPTRLDTSEYRIEARTGRLWVRRDDLLGARDTLFARYRTYPFAFEEVYRRRAPDTSAAADSATVVVEETRPDTTGFDPFAGIDIQRSGSISRGVVGGTQRDVSVESGLRMQLQGEVADSVFVRALLTDENTPIQPEGTTQRLQDFDRVFLSVEAPQGRARLGDVDVDLDGGTFGQFSQKVQGVSVESDGLGAAAGLAEGEATAFGAVSRGQFRTQDIAPTDGVQGPYRLRGANGEEAIIVVAGSERVFLDGERLTRGRTEDYVIDYTQAEITFTADRLITDDRRITVEFQYSTTQFTRTLVGGRATAGAWRGRDGDARVNVGATVVRQADGRDFQTAFDLSRQDSLRLARAGDASAVRSGARRVEFDSDAPYVHYRREPIASPDGTQDTIFVAVEDAPAPDTPVFRVRFTRVGAGEGDYQRAGAETNGVVYEYVGPGGGAYAPVQPLPAPTRQRLVDLTGSVEPVAGVEVFGEWAGSLNDQNRFSGRDAGDDRGRAYTAGVRVAPMRMEVGGTTLGTVSGRVRRRERGQNFVTFDQTRPIEYGRRWNLSRGGSGLPDRLLDRGDETVDEGQMTVDWGDDSSLKAGGGRLTVGSAFEAWRRRGALSVEEPGWPRLSLQAVSITSTDRSAEVEGAWRRQAATVRQPLWDGRLEPRLDVRRERRRQRARGTDSLTAESVRFLEVRPGLSYANGPVEASASLERRTEQGVVGGSFRDASRTWTAQTELALDPQAPYRVSVQGGLRRRDVTEVFRRTEQRRETESVLMRIDGRARPLDRAVDARLFYDAATERTPIQREVYVQTSPERGQYVWRDANDDGVQQLDEFVPETTPNEGTYVQRFVPSDTLESVVDLQLRTRLALRPRRLWPDGDAWWKKGLRRVTAETRVQVREQSRTDNPTALYRLDPDEFRRPGRTTDGSLRLEQRLEVFRTQRGYGLDASWRQVRGLTERAAGGERRFLNRWEVEGRLRPASSWQLRATGTAERDRVQSEAFDEARSFDIRTLRIRPSVSYQPRPALDVTLAGGYARKRDRAKGRRVDLYTVPLELTWRRAGRLRLTANAEVARVDLNGTAVGRAQFELTDGRGPGTSLLWGLQGQYAFTDRLRATLNYDGRAPATTDPIHTVRVQVNASF</sequence>
<feature type="signal peptide" evidence="1">
    <location>
        <begin position="1"/>
        <end position="26"/>
    </location>
</feature>
<proteinExistence type="predicted"/>
<comment type="caution">
    <text evidence="2">The sequence shown here is derived from an EMBL/GenBank/DDBJ whole genome shotgun (WGS) entry which is preliminary data.</text>
</comment>
<name>A0A9X2TEP1_9BACT</name>
<feature type="chain" id="PRO_5040967387" description="Gliding motility protein SprA N-terminal domain-containing protein" evidence="1">
    <location>
        <begin position="27"/>
        <end position="1193"/>
    </location>
</feature>
<dbReference type="Proteomes" id="UP001155027">
    <property type="component" value="Unassembled WGS sequence"/>
</dbReference>
<protein>
    <recommendedName>
        <fullName evidence="4">Gliding motility protein SprA N-terminal domain-containing protein</fullName>
    </recommendedName>
</protein>
<evidence type="ECO:0000313" key="3">
    <source>
        <dbReference type="Proteomes" id="UP001155027"/>
    </source>
</evidence>
<gene>
    <name evidence="2" type="ORF">GGP71_000428</name>
</gene>
<evidence type="ECO:0000256" key="1">
    <source>
        <dbReference type="SAM" id="SignalP"/>
    </source>
</evidence>
<evidence type="ECO:0008006" key="4">
    <source>
        <dbReference type="Google" id="ProtNLM"/>
    </source>
</evidence>
<organism evidence="2 3">
    <name type="scientific">Salinibacter ruber</name>
    <dbReference type="NCBI Taxonomy" id="146919"/>
    <lineage>
        <taxon>Bacteria</taxon>
        <taxon>Pseudomonadati</taxon>
        <taxon>Rhodothermota</taxon>
        <taxon>Rhodothermia</taxon>
        <taxon>Rhodothermales</taxon>
        <taxon>Salinibacteraceae</taxon>
        <taxon>Salinibacter</taxon>
    </lineage>
</organism>
<accession>A0A9X2TEP1</accession>
<evidence type="ECO:0000313" key="2">
    <source>
        <dbReference type="EMBL" id="MCS3676532.1"/>
    </source>
</evidence>
<dbReference type="AlphaFoldDB" id="A0A9X2TEP1"/>
<reference evidence="2" key="1">
    <citation type="submission" date="2022-08" db="EMBL/GenBank/DDBJ databases">
        <title>Genomic Encyclopedia of Type Strains, Phase V (KMG-V): Genome sequencing to study the core and pangenomes of soil and plant-associated prokaryotes.</title>
        <authorList>
            <person name="Whitman W."/>
        </authorList>
    </citation>
    <scope>NUCLEOTIDE SEQUENCE</scope>
    <source>
        <strain evidence="2">0</strain>
    </source>
</reference>
<keyword evidence="1" id="KW-0732">Signal</keyword>
<dbReference type="EMBL" id="JANUAU010000001">
    <property type="protein sequence ID" value="MCS3676532.1"/>
    <property type="molecule type" value="Genomic_DNA"/>
</dbReference>
<dbReference type="RefSeq" id="WP_259079334.1">
    <property type="nucleotide sequence ID" value="NZ_JANUAU010000001.1"/>
</dbReference>